<dbReference type="EMBL" id="PHHF01000006">
    <property type="protein sequence ID" value="PTD27443.1"/>
    <property type="molecule type" value="Genomic_DNA"/>
</dbReference>
<proteinExistence type="inferred from homology"/>
<dbReference type="GO" id="GO:0005829">
    <property type="term" value="C:cytosol"/>
    <property type="evidence" value="ECO:0007669"/>
    <property type="project" value="TreeGrafter"/>
</dbReference>
<dbReference type="AlphaFoldDB" id="A0A2T4I7R9"/>
<dbReference type="GO" id="GO:0003955">
    <property type="term" value="F:NAD(P)H dehydrogenase (quinone) activity"/>
    <property type="evidence" value="ECO:0007669"/>
    <property type="project" value="TreeGrafter"/>
</dbReference>
<dbReference type="PANTHER" id="PTHR10204:SF34">
    <property type="entry name" value="NAD(P)H DEHYDROGENASE [QUINONE] 1 ISOFORM 1"/>
    <property type="match status" value="1"/>
</dbReference>
<comment type="caution">
    <text evidence="4">The sequence shown here is derived from an EMBL/GenBank/DDBJ whole genome shotgun (WGS) entry which is preliminary data.</text>
</comment>
<dbReference type="Proteomes" id="UP000241206">
    <property type="component" value="Unassembled WGS sequence"/>
</dbReference>
<sequence length="277" mass="31115">MNYAPTDLIARDGLHHLRRPLLTPSLEWGITGNPHPFVAGYVMFPAPSGACRRYDRNRRSAMPEPQPLQHYPLHVVVVCHPEPDSFNLAVAHRYCETVEGYRHRTELRDLYRLGFNPVLSAGELSPGESSSPPADVATELDFIDRADVIVLVYPIWLGAPPAMLKGYIDRVFAASTRYGGFRQREDAPGRERGHLVSFSSSGSAKQWLDEQGAWLSLKNLFDTYLRNALLFKSTEHIHFGSIVEGLRPRFVGEHLVEVEEAARRIASLVHPRGIAEN</sequence>
<feature type="domain" description="Flavodoxin-like fold" evidence="3">
    <location>
        <begin position="75"/>
        <end position="198"/>
    </location>
</feature>
<evidence type="ECO:0000313" key="4">
    <source>
        <dbReference type="EMBL" id="PTD27443.1"/>
    </source>
</evidence>
<comment type="similarity">
    <text evidence="1">Belongs to the NAD(P)H dehydrogenase (quinone) family.</text>
</comment>
<protein>
    <submittedName>
        <fullName evidence="4">NAD(P)H dehydrogenase</fullName>
    </submittedName>
</protein>
<name>A0A2T4I7R9_9SPHN</name>
<dbReference type="InterPro" id="IPR051545">
    <property type="entry name" value="NAD(P)H_dehydrogenase_qn"/>
</dbReference>
<keyword evidence="5" id="KW-1185">Reference proteome</keyword>
<gene>
    <name evidence="4" type="ORF">CV103_01520</name>
</gene>
<dbReference type="Gene3D" id="3.40.50.360">
    <property type="match status" value="1"/>
</dbReference>
<evidence type="ECO:0000256" key="2">
    <source>
        <dbReference type="ARBA" id="ARBA00023002"/>
    </source>
</evidence>
<evidence type="ECO:0000256" key="1">
    <source>
        <dbReference type="ARBA" id="ARBA00006252"/>
    </source>
</evidence>
<dbReference type="Pfam" id="PF02525">
    <property type="entry name" value="Flavodoxin_2"/>
    <property type="match status" value="1"/>
</dbReference>
<evidence type="ECO:0000313" key="5">
    <source>
        <dbReference type="Proteomes" id="UP000241206"/>
    </source>
</evidence>
<reference evidence="4 5" key="1">
    <citation type="submission" date="2017-11" db="EMBL/GenBank/DDBJ databases">
        <title>Sphingomonas oleivorans sp. nov., isolated from oil-contaminated soil.</title>
        <authorList>
            <person name="Wang L."/>
            <person name="Chen L."/>
        </authorList>
    </citation>
    <scope>NUCLEOTIDE SEQUENCE [LARGE SCALE GENOMIC DNA]</scope>
    <source>
        <strain evidence="4 5">K101</strain>
    </source>
</reference>
<dbReference type="PANTHER" id="PTHR10204">
    <property type="entry name" value="NAD P H OXIDOREDUCTASE-RELATED"/>
    <property type="match status" value="1"/>
</dbReference>
<evidence type="ECO:0000259" key="3">
    <source>
        <dbReference type="Pfam" id="PF02525"/>
    </source>
</evidence>
<organism evidence="4 5">
    <name type="scientific">Edaphosphingomonas fennica</name>
    <dbReference type="NCBI Taxonomy" id="114404"/>
    <lineage>
        <taxon>Bacteria</taxon>
        <taxon>Pseudomonadati</taxon>
        <taxon>Pseudomonadota</taxon>
        <taxon>Alphaproteobacteria</taxon>
        <taxon>Sphingomonadales</taxon>
        <taxon>Rhizorhabdaceae</taxon>
        <taxon>Edaphosphingomonas</taxon>
    </lineage>
</organism>
<accession>A0A2T4I7R9</accession>
<dbReference type="SUPFAM" id="SSF52218">
    <property type="entry name" value="Flavoproteins"/>
    <property type="match status" value="1"/>
</dbReference>
<dbReference type="InterPro" id="IPR029039">
    <property type="entry name" value="Flavoprotein-like_sf"/>
</dbReference>
<keyword evidence="2" id="KW-0560">Oxidoreductase</keyword>
<dbReference type="InterPro" id="IPR003680">
    <property type="entry name" value="Flavodoxin_fold"/>
</dbReference>